<dbReference type="AlphaFoldDB" id="A0AAD7CPZ4"/>
<dbReference type="Proteomes" id="UP001221757">
    <property type="component" value="Unassembled WGS sequence"/>
</dbReference>
<name>A0AAD7CPZ4_MYCRO</name>
<sequence>MSFVLNADHVTLGDRVFNNIHGNYIVNNFYGRKRHREAIDNETHSSRAVIVKVFNAGPTVREQLELTVALSKDLMYGPKFGLISHWKSAEGPLAAALKDDLTKSMTGIQNDSDNLTDCWILRRFLTLPLLGYSIFCVVLQSGMNHLSVHGISMAALGVENFDIFLDVNDRFLISLNPQLSREVDAPDLQVGDNTFRSWDVFNALCRKVLRSANHLLHTENIERDPLTLGQTR</sequence>
<dbReference type="EMBL" id="JARKIE010000289">
    <property type="protein sequence ID" value="KAJ7657502.1"/>
    <property type="molecule type" value="Genomic_DNA"/>
</dbReference>
<accession>A0AAD7CPZ4</accession>
<organism evidence="1 2">
    <name type="scientific">Mycena rosella</name>
    <name type="common">Pink bonnet</name>
    <name type="synonym">Agaricus rosellus</name>
    <dbReference type="NCBI Taxonomy" id="1033263"/>
    <lineage>
        <taxon>Eukaryota</taxon>
        <taxon>Fungi</taxon>
        <taxon>Dikarya</taxon>
        <taxon>Basidiomycota</taxon>
        <taxon>Agaricomycotina</taxon>
        <taxon>Agaricomycetes</taxon>
        <taxon>Agaricomycetidae</taxon>
        <taxon>Agaricales</taxon>
        <taxon>Marasmiineae</taxon>
        <taxon>Mycenaceae</taxon>
        <taxon>Mycena</taxon>
    </lineage>
</organism>
<comment type="caution">
    <text evidence="1">The sequence shown here is derived from an EMBL/GenBank/DDBJ whole genome shotgun (WGS) entry which is preliminary data.</text>
</comment>
<evidence type="ECO:0000313" key="2">
    <source>
        <dbReference type="Proteomes" id="UP001221757"/>
    </source>
</evidence>
<keyword evidence="2" id="KW-1185">Reference proteome</keyword>
<gene>
    <name evidence="1" type="ORF">B0H17DRAFT_1145879</name>
</gene>
<protein>
    <submittedName>
        <fullName evidence="1">Uncharacterized protein</fullName>
    </submittedName>
</protein>
<proteinExistence type="predicted"/>
<reference evidence="1" key="1">
    <citation type="submission" date="2023-03" db="EMBL/GenBank/DDBJ databases">
        <title>Massive genome expansion in bonnet fungi (Mycena s.s.) driven by repeated elements and novel gene families across ecological guilds.</title>
        <authorList>
            <consortium name="Lawrence Berkeley National Laboratory"/>
            <person name="Harder C.B."/>
            <person name="Miyauchi S."/>
            <person name="Viragh M."/>
            <person name="Kuo A."/>
            <person name="Thoen E."/>
            <person name="Andreopoulos B."/>
            <person name="Lu D."/>
            <person name="Skrede I."/>
            <person name="Drula E."/>
            <person name="Henrissat B."/>
            <person name="Morin E."/>
            <person name="Kohler A."/>
            <person name="Barry K."/>
            <person name="LaButti K."/>
            <person name="Morin E."/>
            <person name="Salamov A."/>
            <person name="Lipzen A."/>
            <person name="Mereny Z."/>
            <person name="Hegedus B."/>
            <person name="Baldrian P."/>
            <person name="Stursova M."/>
            <person name="Weitz H."/>
            <person name="Taylor A."/>
            <person name="Grigoriev I.V."/>
            <person name="Nagy L.G."/>
            <person name="Martin F."/>
            <person name="Kauserud H."/>
        </authorList>
    </citation>
    <scope>NUCLEOTIDE SEQUENCE</scope>
    <source>
        <strain evidence="1">CBHHK067</strain>
    </source>
</reference>
<evidence type="ECO:0000313" key="1">
    <source>
        <dbReference type="EMBL" id="KAJ7657502.1"/>
    </source>
</evidence>